<feature type="region of interest" description="Disordered" evidence="4">
    <location>
        <begin position="442"/>
        <end position="529"/>
    </location>
</feature>
<dbReference type="InParanoid" id="A0A1S3JK70"/>
<dbReference type="Pfam" id="PF00076">
    <property type="entry name" value="RRM_1"/>
    <property type="match status" value="3"/>
</dbReference>
<feature type="region of interest" description="Disordered" evidence="4">
    <location>
        <begin position="543"/>
        <end position="574"/>
    </location>
</feature>
<evidence type="ECO:0000256" key="4">
    <source>
        <dbReference type="SAM" id="MobiDB-lite"/>
    </source>
</evidence>
<feature type="compositionally biased region" description="Basic and acidic residues" evidence="4">
    <location>
        <begin position="400"/>
        <end position="418"/>
    </location>
</feature>
<feature type="compositionally biased region" description="Basic and acidic residues" evidence="4">
    <location>
        <begin position="558"/>
        <end position="574"/>
    </location>
</feature>
<accession>A0A1S3JK70</accession>
<keyword evidence="1" id="KW-0677">Repeat</keyword>
<protein>
    <submittedName>
        <fullName evidence="7">LOW QUALITY PROTEIN: uncharacterized protein LOC106173964</fullName>
    </submittedName>
</protein>
<dbReference type="SUPFAM" id="SSF54928">
    <property type="entry name" value="RNA-binding domain, RBD"/>
    <property type="match status" value="3"/>
</dbReference>
<feature type="compositionally biased region" description="Basic and acidic residues" evidence="4">
    <location>
        <begin position="442"/>
        <end position="493"/>
    </location>
</feature>
<dbReference type="InterPro" id="IPR050666">
    <property type="entry name" value="ESRP"/>
</dbReference>
<gene>
    <name evidence="7" type="primary">LOC106173964</name>
</gene>
<feature type="compositionally biased region" description="Basic and acidic residues" evidence="4">
    <location>
        <begin position="279"/>
        <end position="288"/>
    </location>
</feature>
<dbReference type="GeneID" id="106173964"/>
<feature type="region of interest" description="Disordered" evidence="4">
    <location>
        <begin position="679"/>
        <end position="698"/>
    </location>
</feature>
<evidence type="ECO:0000256" key="1">
    <source>
        <dbReference type="ARBA" id="ARBA00022737"/>
    </source>
</evidence>
<feature type="domain" description="RRM" evidence="5">
    <location>
        <begin position="818"/>
        <end position="895"/>
    </location>
</feature>
<dbReference type="PANTHER" id="PTHR13976">
    <property type="entry name" value="HETEROGENEOUS NUCLEAR RIBONUCLEOPROTEIN-RELATED"/>
    <property type="match status" value="1"/>
</dbReference>
<proteinExistence type="predicted"/>
<dbReference type="PROSITE" id="PS50102">
    <property type="entry name" value="RRM"/>
    <property type="match status" value="3"/>
</dbReference>
<reference evidence="7" key="1">
    <citation type="submission" date="2025-08" db="UniProtKB">
        <authorList>
            <consortium name="RefSeq"/>
        </authorList>
    </citation>
    <scope>IDENTIFICATION</scope>
    <source>
        <tissue evidence="7">Gonads</tissue>
    </source>
</reference>
<name>A0A1S3JK70_LINAN</name>
<evidence type="ECO:0000313" key="6">
    <source>
        <dbReference type="Proteomes" id="UP000085678"/>
    </source>
</evidence>
<feature type="domain" description="RRM" evidence="5">
    <location>
        <begin position="3"/>
        <end position="75"/>
    </location>
</feature>
<dbReference type="OrthoDB" id="2588702at2759"/>
<evidence type="ECO:0000256" key="3">
    <source>
        <dbReference type="PROSITE-ProRule" id="PRU00176"/>
    </source>
</evidence>
<dbReference type="Gene3D" id="3.30.70.330">
    <property type="match status" value="4"/>
</dbReference>
<keyword evidence="6" id="KW-1185">Reference proteome</keyword>
<dbReference type="InterPro" id="IPR035979">
    <property type="entry name" value="RBD_domain_sf"/>
</dbReference>
<feature type="compositionally biased region" description="Polar residues" evidence="4">
    <location>
        <begin position="149"/>
        <end position="161"/>
    </location>
</feature>
<evidence type="ECO:0000313" key="7">
    <source>
        <dbReference type="RefSeq" id="XP_013410768.1"/>
    </source>
</evidence>
<feature type="compositionally biased region" description="Basic and acidic residues" evidence="4">
    <location>
        <begin position="208"/>
        <end position="238"/>
    </location>
</feature>
<feature type="region of interest" description="Disordered" evidence="4">
    <location>
        <begin position="87"/>
        <end position="133"/>
    </location>
</feature>
<dbReference type="CDD" id="cd12510">
    <property type="entry name" value="RRM1_RBM12_like"/>
    <property type="match status" value="1"/>
</dbReference>
<organism evidence="6 7">
    <name type="scientific">Lingula anatina</name>
    <name type="common">Brachiopod</name>
    <name type="synonym">Lingula unguis</name>
    <dbReference type="NCBI Taxonomy" id="7574"/>
    <lineage>
        <taxon>Eukaryota</taxon>
        <taxon>Metazoa</taxon>
        <taxon>Spiralia</taxon>
        <taxon>Lophotrochozoa</taxon>
        <taxon>Brachiopoda</taxon>
        <taxon>Linguliformea</taxon>
        <taxon>Lingulata</taxon>
        <taxon>Lingulida</taxon>
        <taxon>Linguloidea</taxon>
        <taxon>Lingulidae</taxon>
        <taxon>Lingula</taxon>
    </lineage>
</organism>
<dbReference type="AlphaFoldDB" id="A0A1S3JK70"/>
<dbReference type="RefSeq" id="XP_013410768.1">
    <property type="nucleotide sequence ID" value="XM_013555314.2"/>
</dbReference>
<dbReference type="SMART" id="SM00360">
    <property type="entry name" value="RRM"/>
    <property type="match status" value="4"/>
</dbReference>
<evidence type="ECO:0000256" key="2">
    <source>
        <dbReference type="ARBA" id="ARBA00022884"/>
    </source>
</evidence>
<dbReference type="GO" id="GO:0003723">
    <property type="term" value="F:RNA binding"/>
    <property type="evidence" value="ECO:0007669"/>
    <property type="project" value="UniProtKB-UniRule"/>
</dbReference>
<dbReference type="STRING" id="7574.A0A1S3JK70"/>
<feature type="region of interest" description="Disordered" evidence="4">
    <location>
        <begin position="400"/>
        <end position="430"/>
    </location>
</feature>
<dbReference type="KEGG" id="lak:106173964"/>
<dbReference type="InterPro" id="IPR012677">
    <property type="entry name" value="Nucleotide-bd_a/b_plait_sf"/>
</dbReference>
<keyword evidence="2 3" id="KW-0694">RNA-binding</keyword>
<feature type="region of interest" description="Disordered" evidence="4">
    <location>
        <begin position="149"/>
        <end position="288"/>
    </location>
</feature>
<dbReference type="InterPro" id="IPR000504">
    <property type="entry name" value="RRM_dom"/>
</dbReference>
<evidence type="ECO:0000259" key="5">
    <source>
        <dbReference type="PROSITE" id="PS50102"/>
    </source>
</evidence>
<dbReference type="CDD" id="cd12254">
    <property type="entry name" value="RRM_hnRNPH_ESRPs_RBM12_like"/>
    <property type="match status" value="2"/>
</dbReference>
<feature type="domain" description="RRM" evidence="5">
    <location>
        <begin position="928"/>
        <end position="1006"/>
    </location>
</feature>
<dbReference type="Proteomes" id="UP000085678">
    <property type="component" value="Unplaced"/>
</dbReference>
<sequence>MSVIIRLQGLPWTANALDIRKFFQGLSIPDGGVHIIGGTSGDAFIAFSTDEDARRAMMMEGKINGQIIKLLLSSKAEMQNVITQARSFPAPQKSGQGAPAPAEPPFRASGPESGNDSYRGPHGRSSFGGKYGDKGRLYLSEEYRASAQNSRYNPAGQQHSNPRGKGPWPAGGGAMYDGYRNGPQQVESSDPGHDVHYRSPPGQHGPHFQRESEGRSLDSRGSRDPRRSPRLRESDHRGVSNYGGPSASVGRPIQRGPDHTKNDRQGPSGHRGPPVRMPDLGDGRNGHRVNDLREKLDQSRHIRQEQDYQPEQDFNTRVVELRRSSEILPPEQFVPQGDIDQRDLGRSQDTYVSINEPDQSLNGSLHGLDDQVLQRGQSHMNEPYGFGGRILDREINEYEQSRDISSHRSASRKLDQHVSRHKRSFTPPQQGIDRLVQVYDRDRTRPQERMHRDLTARQDQHRDEPERPAVYDRGEWNQDRVARDINTDGRNFNDIEESSMSGARHSLDNWNDSLQESRGHMGRNKNIGEPFTEQTMVDANDRHISAPPFKRPLLETPRSPDDVEPRRYGDTNRPSFKDERHFGVCMELSNMPFTVRYDDVSKFFQGIKIARDGIKLCNDHRGRRNGTGVVKFASRWDYDEAMKLNYQLMGERSLQMTPCQLEDFERAVDPYLPKEEDYAPSVKRKREGPLPMEERDPQDSGLWLELSNLHPSTEKHQVRSFMRGFQWAEGSLFVEFDRRGTCMGSATLKWGVRDFESTLRKSGRDPLGKAPSITISPIPWKHMRDKVDKHKFVYSFKGGSFEEFPQKAHSGSMEKDNFSAFLQGLPYDAEDSDVREFFKPLHILDRGIHIVRDKAGRAIGSAYVEFETYRDLKFALQRDKRSMRHRYITVTRYNASRGPSFEKYPPDVRPKEDVLRKVDLSTIGKPGCVLHASNLSIEANKVDILDFFRDYRPITDSVRIHTDVKGQSTGDALVAFRSIGDAKAAVKNLNLKVMKERAIKLKQVHNV</sequence>